<dbReference type="Proteomes" id="UP000663760">
    <property type="component" value="Chromosome 11"/>
</dbReference>
<evidence type="ECO:0000256" key="2">
    <source>
        <dbReference type="SAM" id="Phobius"/>
    </source>
</evidence>
<feature type="transmembrane region" description="Helical" evidence="2">
    <location>
        <begin position="34"/>
        <end position="52"/>
    </location>
</feature>
<gene>
    <name evidence="3" type="ORF">SI8410_11016032</name>
</gene>
<keyword evidence="2" id="KW-0812">Transmembrane</keyword>
<feature type="region of interest" description="Disordered" evidence="1">
    <location>
        <begin position="78"/>
        <end position="118"/>
    </location>
</feature>
<keyword evidence="4" id="KW-1185">Reference proteome</keyword>
<dbReference type="EMBL" id="LR746274">
    <property type="protein sequence ID" value="CAA7405354.1"/>
    <property type="molecule type" value="Genomic_DNA"/>
</dbReference>
<organism evidence="3 4">
    <name type="scientific">Spirodela intermedia</name>
    <name type="common">Intermediate duckweed</name>
    <dbReference type="NCBI Taxonomy" id="51605"/>
    <lineage>
        <taxon>Eukaryota</taxon>
        <taxon>Viridiplantae</taxon>
        <taxon>Streptophyta</taxon>
        <taxon>Embryophyta</taxon>
        <taxon>Tracheophyta</taxon>
        <taxon>Spermatophyta</taxon>
        <taxon>Magnoliopsida</taxon>
        <taxon>Liliopsida</taxon>
        <taxon>Araceae</taxon>
        <taxon>Lemnoideae</taxon>
        <taxon>Spirodela</taxon>
    </lineage>
</organism>
<evidence type="ECO:0000313" key="3">
    <source>
        <dbReference type="EMBL" id="CAA7405354.1"/>
    </source>
</evidence>
<evidence type="ECO:0000256" key="1">
    <source>
        <dbReference type="SAM" id="MobiDB-lite"/>
    </source>
</evidence>
<evidence type="ECO:0000313" key="4">
    <source>
        <dbReference type="Proteomes" id="UP000663760"/>
    </source>
</evidence>
<protein>
    <submittedName>
        <fullName evidence="3">Uncharacterized protein</fullName>
    </submittedName>
</protein>
<dbReference type="AlphaFoldDB" id="A0A7I8L7V2"/>
<keyword evidence="2" id="KW-0472">Membrane</keyword>
<feature type="compositionally biased region" description="Pro residues" evidence="1">
    <location>
        <begin position="106"/>
        <end position="118"/>
    </location>
</feature>
<dbReference type="PANTHER" id="PTHR36794">
    <property type="entry name" value="TRANSMEMBRANE PROTEIN"/>
    <property type="match status" value="1"/>
</dbReference>
<accession>A0A7I8L7V2</accession>
<name>A0A7I8L7V2_SPIIN</name>
<feature type="compositionally biased region" description="Low complexity" evidence="1">
    <location>
        <begin position="78"/>
        <end position="105"/>
    </location>
</feature>
<reference evidence="3" key="1">
    <citation type="submission" date="2020-02" db="EMBL/GenBank/DDBJ databases">
        <authorList>
            <person name="Scholz U."/>
            <person name="Mascher M."/>
            <person name="Fiebig A."/>
        </authorList>
    </citation>
    <scope>NUCLEOTIDE SEQUENCE</scope>
</reference>
<keyword evidence="2" id="KW-1133">Transmembrane helix</keyword>
<sequence>MGSEGDAPPAKFDWRETVEERWRKTREHAETYPYVWGSYILVYGGLGVYIAWRWRKLRQTEDRVRVLQEQLRKLVEAEASAANASGSSSTASKPFAAASSSFPPAARSPPTPDKPISR</sequence>
<dbReference type="PANTHER" id="PTHR36794:SF1">
    <property type="entry name" value="TRANSMEMBRANE PROTEIN"/>
    <property type="match status" value="1"/>
</dbReference>
<dbReference type="OrthoDB" id="1925472at2759"/>
<proteinExistence type="predicted"/>